<organism evidence="2 3">
    <name type="scientific">Glossina pallidipes</name>
    <name type="common">Tsetse fly</name>
    <dbReference type="NCBI Taxonomy" id="7398"/>
    <lineage>
        <taxon>Eukaryota</taxon>
        <taxon>Metazoa</taxon>
        <taxon>Ecdysozoa</taxon>
        <taxon>Arthropoda</taxon>
        <taxon>Hexapoda</taxon>
        <taxon>Insecta</taxon>
        <taxon>Pterygota</taxon>
        <taxon>Neoptera</taxon>
        <taxon>Endopterygota</taxon>
        <taxon>Diptera</taxon>
        <taxon>Brachycera</taxon>
        <taxon>Muscomorpha</taxon>
        <taxon>Hippoboscoidea</taxon>
        <taxon>Glossinidae</taxon>
        <taxon>Glossina</taxon>
    </lineage>
</organism>
<feature type="region of interest" description="Disordered" evidence="1">
    <location>
        <begin position="165"/>
        <end position="192"/>
    </location>
</feature>
<name>A0A1A9ZAW0_GLOPL</name>
<evidence type="ECO:0000313" key="3">
    <source>
        <dbReference type="Proteomes" id="UP000092445"/>
    </source>
</evidence>
<dbReference type="EnsemblMetazoa" id="GPAI009035-RA">
    <property type="protein sequence ID" value="GPAI009035-PA"/>
    <property type="gene ID" value="GPAI009035"/>
</dbReference>
<reference evidence="3" key="1">
    <citation type="submission" date="2014-03" db="EMBL/GenBank/DDBJ databases">
        <authorList>
            <person name="Aksoy S."/>
            <person name="Warren W."/>
            <person name="Wilson R.K."/>
        </authorList>
    </citation>
    <scope>NUCLEOTIDE SEQUENCE [LARGE SCALE GENOMIC DNA]</scope>
    <source>
        <strain evidence="3">IAEA</strain>
    </source>
</reference>
<evidence type="ECO:0000256" key="1">
    <source>
        <dbReference type="SAM" id="MobiDB-lite"/>
    </source>
</evidence>
<protein>
    <submittedName>
        <fullName evidence="2">Uncharacterized protein</fullName>
    </submittedName>
</protein>
<dbReference type="Proteomes" id="UP000092445">
    <property type="component" value="Unassembled WGS sequence"/>
</dbReference>
<sequence>MEFNISSATSSLIIKHLTLNSGRKRDAIKKQRQTATYEAIIEKLRAERAPVQEEKEDISTAETHASEVLQETLVLEMTQQNKIPAVTSPSALSLPAVNAETNVASASNGEADENNDNSALIAAIIGLNLDEHDDAVRQQILSSTADQPRELDEWTSVLIASLVKPNRPTKRHASNPQQTADGKNNRAGLYRKTQREYAVNPRTLAQKILESDNWEVDATATN</sequence>
<reference evidence="2" key="2">
    <citation type="submission" date="2020-05" db="UniProtKB">
        <authorList>
            <consortium name="EnsemblMetazoa"/>
        </authorList>
    </citation>
    <scope>IDENTIFICATION</scope>
    <source>
        <strain evidence="2">IAEA</strain>
    </source>
</reference>
<dbReference type="VEuPathDB" id="VectorBase:GPAI009035"/>
<dbReference type="AlphaFoldDB" id="A0A1A9ZAW0"/>
<evidence type="ECO:0000313" key="2">
    <source>
        <dbReference type="EnsemblMetazoa" id="GPAI009035-PA"/>
    </source>
</evidence>
<keyword evidence="3" id="KW-1185">Reference proteome</keyword>
<proteinExistence type="predicted"/>
<accession>A0A1A9ZAW0</accession>